<feature type="compositionally biased region" description="Polar residues" evidence="1">
    <location>
        <begin position="189"/>
        <end position="199"/>
    </location>
</feature>
<dbReference type="Proteomes" id="UP001362999">
    <property type="component" value="Unassembled WGS sequence"/>
</dbReference>
<sequence>MAASRDSTILRVLILAATLTFAPQPVASLSWVADLQFTSDTDEATELPESFHVGLSASGSLSPTVLYPVPSGVTFGSGSAGTIFKTAVGEGGNIGGGGSDSGETTSFITITDTATTIEASAVVSLSTELILTGTQVFSAGSVIGSGIRDVISGDASTSAASSLFLGQVESATSVPFDDRLVSLPQFKQNSSFHSQSPSRIESDAGFPTTTFP</sequence>
<dbReference type="AlphaFoldDB" id="A0AAW0EDW6"/>
<comment type="caution">
    <text evidence="3">The sequence shown here is derived from an EMBL/GenBank/DDBJ whole genome shotgun (WGS) entry which is preliminary data.</text>
</comment>
<reference evidence="3 4" key="1">
    <citation type="journal article" date="2024" name="J Genomics">
        <title>Draft genome sequencing and assembly of Favolaschia claudopus CIRM-BRFM 2984 isolated from oak limbs.</title>
        <authorList>
            <person name="Navarro D."/>
            <person name="Drula E."/>
            <person name="Chaduli D."/>
            <person name="Cazenave R."/>
            <person name="Ahrendt S."/>
            <person name="Wang J."/>
            <person name="Lipzen A."/>
            <person name="Daum C."/>
            <person name="Barry K."/>
            <person name="Grigoriev I.V."/>
            <person name="Favel A."/>
            <person name="Rosso M.N."/>
            <person name="Martin F."/>
        </authorList>
    </citation>
    <scope>NUCLEOTIDE SEQUENCE [LARGE SCALE GENOMIC DNA]</scope>
    <source>
        <strain evidence="3 4">CIRM-BRFM 2984</strain>
    </source>
</reference>
<dbReference type="EMBL" id="JAWWNJ010000001">
    <property type="protein sequence ID" value="KAK7063686.1"/>
    <property type="molecule type" value="Genomic_DNA"/>
</dbReference>
<gene>
    <name evidence="3" type="ORF">R3P38DRAFT_9162</name>
</gene>
<keyword evidence="2" id="KW-0732">Signal</keyword>
<keyword evidence="4" id="KW-1185">Reference proteome</keyword>
<proteinExistence type="predicted"/>
<accession>A0AAW0EDW6</accession>
<feature type="chain" id="PRO_5043710008" evidence="2">
    <location>
        <begin position="29"/>
        <end position="212"/>
    </location>
</feature>
<protein>
    <submittedName>
        <fullName evidence="3">Uncharacterized protein</fullName>
    </submittedName>
</protein>
<evidence type="ECO:0000256" key="1">
    <source>
        <dbReference type="SAM" id="MobiDB-lite"/>
    </source>
</evidence>
<organism evidence="3 4">
    <name type="scientific">Favolaschia claudopus</name>
    <dbReference type="NCBI Taxonomy" id="2862362"/>
    <lineage>
        <taxon>Eukaryota</taxon>
        <taxon>Fungi</taxon>
        <taxon>Dikarya</taxon>
        <taxon>Basidiomycota</taxon>
        <taxon>Agaricomycotina</taxon>
        <taxon>Agaricomycetes</taxon>
        <taxon>Agaricomycetidae</taxon>
        <taxon>Agaricales</taxon>
        <taxon>Marasmiineae</taxon>
        <taxon>Mycenaceae</taxon>
        <taxon>Favolaschia</taxon>
    </lineage>
</organism>
<evidence type="ECO:0000313" key="3">
    <source>
        <dbReference type="EMBL" id="KAK7063686.1"/>
    </source>
</evidence>
<name>A0AAW0EDW6_9AGAR</name>
<evidence type="ECO:0000256" key="2">
    <source>
        <dbReference type="SAM" id="SignalP"/>
    </source>
</evidence>
<evidence type="ECO:0000313" key="4">
    <source>
        <dbReference type="Proteomes" id="UP001362999"/>
    </source>
</evidence>
<feature type="signal peptide" evidence="2">
    <location>
        <begin position="1"/>
        <end position="28"/>
    </location>
</feature>
<feature type="region of interest" description="Disordered" evidence="1">
    <location>
        <begin position="189"/>
        <end position="212"/>
    </location>
</feature>